<name>A0A4V2Z9U9_9FLAO</name>
<dbReference type="OrthoDB" id="1374586at2"/>
<comment type="caution">
    <text evidence="2">The sequence shown here is derived from an EMBL/GenBank/DDBJ whole genome shotgun (WGS) entry which is preliminary data.</text>
</comment>
<gene>
    <name evidence="2" type="ORF">E0I26_04995</name>
</gene>
<accession>A0A4V2Z9U9</accession>
<dbReference type="PANTHER" id="PTHR22916">
    <property type="entry name" value="GLYCOSYLTRANSFERASE"/>
    <property type="match status" value="1"/>
</dbReference>
<keyword evidence="2" id="KW-0808">Transferase</keyword>
<evidence type="ECO:0000259" key="1">
    <source>
        <dbReference type="Pfam" id="PF00535"/>
    </source>
</evidence>
<feature type="domain" description="Glycosyltransferase 2-like" evidence="1">
    <location>
        <begin position="13"/>
        <end position="141"/>
    </location>
</feature>
<organism evidence="2 3">
    <name type="scientific">Flavobacterium rhamnosiphilum</name>
    <dbReference type="NCBI Taxonomy" id="2541724"/>
    <lineage>
        <taxon>Bacteria</taxon>
        <taxon>Pseudomonadati</taxon>
        <taxon>Bacteroidota</taxon>
        <taxon>Flavobacteriia</taxon>
        <taxon>Flavobacteriales</taxon>
        <taxon>Flavobacteriaceae</taxon>
        <taxon>Flavobacterium</taxon>
    </lineage>
</organism>
<dbReference type="Gene3D" id="3.90.550.10">
    <property type="entry name" value="Spore Coat Polysaccharide Biosynthesis Protein SpsA, Chain A"/>
    <property type="match status" value="1"/>
</dbReference>
<dbReference type="CDD" id="cd00761">
    <property type="entry name" value="Glyco_tranf_GTA_type"/>
    <property type="match status" value="1"/>
</dbReference>
<dbReference type="InterPro" id="IPR029044">
    <property type="entry name" value="Nucleotide-diphossugar_trans"/>
</dbReference>
<dbReference type="SUPFAM" id="SSF53448">
    <property type="entry name" value="Nucleotide-diphospho-sugar transferases"/>
    <property type="match status" value="1"/>
</dbReference>
<dbReference type="RefSeq" id="WP_131915392.1">
    <property type="nucleotide sequence ID" value="NZ_SMLG01000002.1"/>
</dbReference>
<evidence type="ECO:0000313" key="2">
    <source>
        <dbReference type="EMBL" id="TDE46043.1"/>
    </source>
</evidence>
<dbReference type="GO" id="GO:0016758">
    <property type="term" value="F:hexosyltransferase activity"/>
    <property type="evidence" value="ECO:0007669"/>
    <property type="project" value="UniProtKB-ARBA"/>
</dbReference>
<evidence type="ECO:0000313" key="3">
    <source>
        <dbReference type="Proteomes" id="UP000294814"/>
    </source>
</evidence>
<sequence>MLAIVIPYYKLIFFDATLQSLAYQTDKRFKVYIGDDASSENPTDLLNKYKGKFDFVYHRFESNLGGGSLIRQWERCIALSSNEEWIMILGDDDILGNNLVESFYNQYKEFNELCNVVRFASVVLNEQDYTISEIYEHPRLEKGIDFFIRKLKWETRSSLSEYFFKREVYLKYHFKEYPSGFYSDDRAWIDFSEDKPIYTINESVVTIRISDSSLSGTADKDILKQAEYLYLKYFYENKLSSLLKKNRLFVLKKIEFYYYFSHTVNFKSWFYLYTKYWSNFDIRELYRFHKRILLKILKN</sequence>
<dbReference type="Proteomes" id="UP000294814">
    <property type="component" value="Unassembled WGS sequence"/>
</dbReference>
<keyword evidence="3" id="KW-1185">Reference proteome</keyword>
<reference evidence="2 3" key="1">
    <citation type="submission" date="2019-03" db="EMBL/GenBank/DDBJ databases">
        <title>Novel species of Flavobacterium.</title>
        <authorList>
            <person name="Liu Q."/>
            <person name="Xin Y.-H."/>
        </authorList>
    </citation>
    <scope>NUCLEOTIDE SEQUENCE [LARGE SCALE GENOMIC DNA]</scope>
    <source>
        <strain evidence="2 3">LB3P52</strain>
    </source>
</reference>
<proteinExistence type="predicted"/>
<dbReference type="PANTHER" id="PTHR22916:SF3">
    <property type="entry name" value="UDP-GLCNAC:BETAGAL BETA-1,3-N-ACETYLGLUCOSAMINYLTRANSFERASE-LIKE PROTEIN 1"/>
    <property type="match status" value="1"/>
</dbReference>
<dbReference type="Pfam" id="PF00535">
    <property type="entry name" value="Glycos_transf_2"/>
    <property type="match status" value="1"/>
</dbReference>
<dbReference type="EMBL" id="SMLG01000002">
    <property type="protein sequence ID" value="TDE46043.1"/>
    <property type="molecule type" value="Genomic_DNA"/>
</dbReference>
<protein>
    <submittedName>
        <fullName evidence="2">Glycosyltransferase family 2 protein</fullName>
    </submittedName>
</protein>
<dbReference type="InterPro" id="IPR001173">
    <property type="entry name" value="Glyco_trans_2-like"/>
</dbReference>
<dbReference type="AlphaFoldDB" id="A0A4V2Z9U9"/>